<keyword evidence="13" id="KW-0411">Iron-sulfur</keyword>
<evidence type="ECO:0000256" key="10">
    <source>
        <dbReference type="ARBA" id="ARBA00022777"/>
    </source>
</evidence>
<reference evidence="18 19" key="1">
    <citation type="submission" date="2019-05" db="EMBL/GenBank/DDBJ databases">
        <authorList>
            <person name="Lee S.D."/>
        </authorList>
    </citation>
    <scope>NUCLEOTIDE SEQUENCE [LARGE SCALE GENOMIC DNA]</scope>
    <source>
        <strain evidence="18 19">C5-26</strain>
    </source>
</reference>
<keyword evidence="8" id="KW-0808">Transferase</keyword>
<keyword evidence="16" id="KW-0812">Transmembrane</keyword>
<evidence type="ECO:0000256" key="5">
    <source>
        <dbReference type="ARBA" id="ARBA00017322"/>
    </source>
</evidence>
<dbReference type="PANTHER" id="PTHR24421:SF62">
    <property type="entry name" value="SENSORY TRANSDUCTION HISTIDINE KINASE"/>
    <property type="match status" value="1"/>
</dbReference>
<evidence type="ECO:0000256" key="2">
    <source>
        <dbReference type="ARBA" id="ARBA00001966"/>
    </source>
</evidence>
<reference evidence="18 19" key="2">
    <citation type="submission" date="2019-08" db="EMBL/GenBank/DDBJ databases">
        <title>Jejuicoccus antrihumi gen. nov., sp. nov., a new member of the family Dermacoccaceae isolated from a cave.</title>
        <authorList>
            <person name="Schumann P."/>
            <person name="Kim I.S."/>
        </authorList>
    </citation>
    <scope>NUCLEOTIDE SEQUENCE [LARGE SCALE GENOMIC DNA]</scope>
    <source>
        <strain evidence="18 19">C5-26</strain>
    </source>
</reference>
<dbReference type="CDD" id="cd16917">
    <property type="entry name" value="HATPase_UhpB-NarQ-NarX-like"/>
    <property type="match status" value="1"/>
</dbReference>
<dbReference type="EC" id="2.7.13.3" evidence="4"/>
<evidence type="ECO:0000256" key="16">
    <source>
        <dbReference type="SAM" id="Phobius"/>
    </source>
</evidence>
<evidence type="ECO:0000256" key="1">
    <source>
        <dbReference type="ARBA" id="ARBA00000085"/>
    </source>
</evidence>
<keyword evidence="12" id="KW-0902">Two-component regulatory system</keyword>
<dbReference type="InterPro" id="IPR036890">
    <property type="entry name" value="HATPase_C_sf"/>
</dbReference>
<dbReference type="SMART" id="SM00387">
    <property type="entry name" value="HATPase_c"/>
    <property type="match status" value="1"/>
</dbReference>
<proteinExistence type="predicted"/>
<dbReference type="Pfam" id="PF07730">
    <property type="entry name" value="HisKA_3"/>
    <property type="match status" value="1"/>
</dbReference>
<dbReference type="InterPro" id="IPR003594">
    <property type="entry name" value="HATPase_dom"/>
</dbReference>
<dbReference type="PANTHER" id="PTHR24421">
    <property type="entry name" value="NITRATE/NITRITE SENSOR PROTEIN NARX-RELATED"/>
    <property type="match status" value="1"/>
</dbReference>
<evidence type="ECO:0000313" key="19">
    <source>
        <dbReference type="Proteomes" id="UP000320244"/>
    </source>
</evidence>
<protein>
    <recommendedName>
        <fullName evidence="5">Oxygen sensor histidine kinase NreB</fullName>
        <ecNumber evidence="4">2.7.13.3</ecNumber>
    </recommendedName>
    <alternativeName>
        <fullName evidence="15">Nitrogen regulation protein B</fullName>
    </alternativeName>
</protein>
<evidence type="ECO:0000256" key="14">
    <source>
        <dbReference type="ARBA" id="ARBA00024827"/>
    </source>
</evidence>
<dbReference type="InterPro" id="IPR005467">
    <property type="entry name" value="His_kinase_dom"/>
</dbReference>
<dbReference type="GO" id="GO:0000155">
    <property type="term" value="F:phosphorelay sensor kinase activity"/>
    <property type="evidence" value="ECO:0007669"/>
    <property type="project" value="InterPro"/>
</dbReference>
<dbReference type="GO" id="GO:0016020">
    <property type="term" value="C:membrane"/>
    <property type="evidence" value="ECO:0007669"/>
    <property type="project" value="InterPro"/>
</dbReference>
<name>A0A563DVQ7_9MICO</name>
<accession>A0A563DVQ7</accession>
<evidence type="ECO:0000256" key="8">
    <source>
        <dbReference type="ARBA" id="ARBA00022679"/>
    </source>
</evidence>
<comment type="cofactor">
    <cofactor evidence="2">
        <name>[4Fe-4S] cluster</name>
        <dbReference type="ChEBI" id="CHEBI:49883"/>
    </cofactor>
</comment>
<dbReference type="PROSITE" id="PS50109">
    <property type="entry name" value="HIS_KIN"/>
    <property type="match status" value="1"/>
</dbReference>
<evidence type="ECO:0000256" key="12">
    <source>
        <dbReference type="ARBA" id="ARBA00023012"/>
    </source>
</evidence>
<dbReference type="AlphaFoldDB" id="A0A563DVQ7"/>
<feature type="domain" description="Histidine kinase" evidence="17">
    <location>
        <begin position="305"/>
        <end position="396"/>
    </location>
</feature>
<feature type="transmembrane region" description="Helical" evidence="16">
    <location>
        <begin position="114"/>
        <end position="133"/>
    </location>
</feature>
<evidence type="ECO:0000256" key="11">
    <source>
        <dbReference type="ARBA" id="ARBA00023004"/>
    </source>
</evidence>
<dbReference type="Gene3D" id="3.30.565.10">
    <property type="entry name" value="Histidine kinase-like ATPase, C-terminal domain"/>
    <property type="match status" value="1"/>
</dbReference>
<dbReference type="Proteomes" id="UP000320244">
    <property type="component" value="Unassembled WGS sequence"/>
</dbReference>
<comment type="function">
    <text evidence="14">Member of the two-component regulatory system NreB/NreC involved in the control of dissimilatory nitrate/nitrite reduction in response to oxygen. NreB functions as a direct oxygen sensor histidine kinase which is autophosphorylated, in the absence of oxygen, probably at the conserved histidine residue, and transfers its phosphate group probably to a conserved aspartate residue of NreC. NreB/NreC activates the expression of the nitrate (narGHJI) and nitrite (nir) reductase operons, as well as the putative nitrate transporter gene narT.</text>
</comment>
<comment type="catalytic activity">
    <reaction evidence="1">
        <text>ATP + protein L-histidine = ADP + protein N-phospho-L-histidine.</text>
        <dbReference type="EC" id="2.7.13.3"/>
    </reaction>
</comment>
<evidence type="ECO:0000313" key="18">
    <source>
        <dbReference type="EMBL" id="TWP34209.1"/>
    </source>
</evidence>
<evidence type="ECO:0000256" key="6">
    <source>
        <dbReference type="ARBA" id="ARBA00022485"/>
    </source>
</evidence>
<dbReference type="EMBL" id="VCQV01000030">
    <property type="protein sequence ID" value="TWP34209.1"/>
    <property type="molecule type" value="Genomic_DNA"/>
</dbReference>
<dbReference type="Pfam" id="PF02518">
    <property type="entry name" value="HATPase_c"/>
    <property type="match status" value="1"/>
</dbReference>
<evidence type="ECO:0000256" key="13">
    <source>
        <dbReference type="ARBA" id="ARBA00023014"/>
    </source>
</evidence>
<dbReference type="InterPro" id="IPR017205">
    <property type="entry name" value="Sig_transdc_His_kinase_ChrS"/>
</dbReference>
<keyword evidence="10 18" id="KW-0418">Kinase</keyword>
<evidence type="ECO:0000256" key="7">
    <source>
        <dbReference type="ARBA" id="ARBA00022490"/>
    </source>
</evidence>
<dbReference type="GO" id="GO:0005737">
    <property type="term" value="C:cytoplasm"/>
    <property type="evidence" value="ECO:0007669"/>
    <property type="project" value="UniProtKB-SubCell"/>
</dbReference>
<dbReference type="OrthoDB" id="144293at2"/>
<keyword evidence="7" id="KW-0963">Cytoplasm</keyword>
<dbReference type="InterPro" id="IPR050482">
    <property type="entry name" value="Sensor_HK_TwoCompSys"/>
</dbReference>
<dbReference type="InterPro" id="IPR011712">
    <property type="entry name" value="Sig_transdc_His_kin_sub3_dim/P"/>
</dbReference>
<keyword evidence="16" id="KW-1133">Transmembrane helix</keyword>
<dbReference type="InterPro" id="IPR004358">
    <property type="entry name" value="Sig_transdc_His_kin-like_C"/>
</dbReference>
<dbReference type="PIRSF" id="PIRSF037434">
    <property type="entry name" value="STHK_ChrS"/>
    <property type="match status" value="1"/>
</dbReference>
<dbReference type="GO" id="GO:0046983">
    <property type="term" value="F:protein dimerization activity"/>
    <property type="evidence" value="ECO:0007669"/>
    <property type="project" value="InterPro"/>
</dbReference>
<dbReference type="GO" id="GO:0051539">
    <property type="term" value="F:4 iron, 4 sulfur cluster binding"/>
    <property type="evidence" value="ECO:0007669"/>
    <property type="project" value="UniProtKB-KW"/>
</dbReference>
<dbReference type="SUPFAM" id="SSF55874">
    <property type="entry name" value="ATPase domain of HSP90 chaperone/DNA topoisomerase II/histidine kinase"/>
    <property type="match status" value="1"/>
</dbReference>
<dbReference type="RefSeq" id="WP_146319139.1">
    <property type="nucleotide sequence ID" value="NZ_VCQV01000030.1"/>
</dbReference>
<feature type="transmembrane region" description="Helical" evidence="16">
    <location>
        <begin position="140"/>
        <end position="161"/>
    </location>
</feature>
<evidence type="ECO:0000256" key="15">
    <source>
        <dbReference type="ARBA" id="ARBA00030800"/>
    </source>
</evidence>
<dbReference type="Gene3D" id="1.20.5.1930">
    <property type="match status" value="1"/>
</dbReference>
<evidence type="ECO:0000256" key="3">
    <source>
        <dbReference type="ARBA" id="ARBA00004496"/>
    </source>
</evidence>
<feature type="transmembrane region" description="Helical" evidence="16">
    <location>
        <begin position="79"/>
        <end position="108"/>
    </location>
</feature>
<comment type="subcellular location">
    <subcellularLocation>
        <location evidence="3">Cytoplasm</location>
    </subcellularLocation>
</comment>
<comment type="caution">
    <text evidence="18">The sequence shown here is derived from an EMBL/GenBank/DDBJ whole genome shotgun (WGS) entry which is preliminary data.</text>
</comment>
<evidence type="ECO:0000259" key="17">
    <source>
        <dbReference type="PROSITE" id="PS50109"/>
    </source>
</evidence>
<dbReference type="GO" id="GO:0046872">
    <property type="term" value="F:metal ion binding"/>
    <property type="evidence" value="ECO:0007669"/>
    <property type="project" value="UniProtKB-KW"/>
</dbReference>
<keyword evidence="11" id="KW-0408">Iron</keyword>
<evidence type="ECO:0000256" key="9">
    <source>
        <dbReference type="ARBA" id="ARBA00022723"/>
    </source>
</evidence>
<evidence type="ECO:0000256" key="4">
    <source>
        <dbReference type="ARBA" id="ARBA00012438"/>
    </source>
</evidence>
<keyword evidence="9" id="KW-0479">Metal-binding</keyword>
<feature type="transmembrane region" description="Helical" evidence="16">
    <location>
        <begin position="49"/>
        <end position="67"/>
    </location>
</feature>
<keyword evidence="19" id="KW-1185">Reference proteome</keyword>
<dbReference type="PRINTS" id="PR00344">
    <property type="entry name" value="BCTRLSENSOR"/>
</dbReference>
<keyword evidence="6" id="KW-0004">4Fe-4S</keyword>
<keyword evidence="16" id="KW-0472">Membrane</keyword>
<sequence>MDPTNRSRHGADSTTVMRTMQFALHGLFVLLLVVGAVRAAQDPSHPIASVIGAVVLIAWYAVGIRAARSDDPRAGTGWFLILVLGWVALICLSPEFSWVAFALFFLSLHLLPRVPALGTVALITIAVVVAQIVDGTSNPAASVIGPCMGALVAVGISWIYAGLHAETAARQQLVDELIATQDAVADAQRQTGVLTERSRLARDIHDTLAQSFSSIVLLSRAGLAGEPDGDRLHDLMSQIDQVASSGLKDARIVVRALAPDELEQAPLPAALGRLLERLGRQSGIHTDLVVDGEPRPLPTTIEVALLRLAQGALANVQQHAQAPQVTLTITYQDDAVALDVVDNGVGFDPRVRVPATGGGFGLRAMRERLADLQGTLAVESAPGDGTAVSAGIPLHSVDVQEEST</sequence>
<gene>
    <name evidence="18" type="ORF">FGL98_18280</name>
</gene>
<organism evidence="18 19">
    <name type="scientific">Leekyejoonella antrihumi</name>
    <dbReference type="NCBI Taxonomy" id="1660198"/>
    <lineage>
        <taxon>Bacteria</taxon>
        <taxon>Bacillati</taxon>
        <taxon>Actinomycetota</taxon>
        <taxon>Actinomycetes</taxon>
        <taxon>Micrococcales</taxon>
        <taxon>Dermacoccaceae</taxon>
        <taxon>Leekyejoonella</taxon>
    </lineage>
</organism>